<dbReference type="OrthoDB" id="46529at2759"/>
<keyword evidence="1" id="KW-0378">Hydrolase</keyword>
<reference evidence="3 4" key="1">
    <citation type="submission" date="2016-09" db="EMBL/GenBank/DDBJ databases">
        <title>Extensive genetic diversity and differential bi-allelic expression allows diatom success in the polar Southern Ocean.</title>
        <authorList>
            <consortium name="DOE Joint Genome Institute"/>
            <person name="Mock T."/>
            <person name="Otillar R.P."/>
            <person name="Strauss J."/>
            <person name="Dupont C."/>
            <person name="Frickenhaus S."/>
            <person name="Maumus F."/>
            <person name="Mcmullan M."/>
            <person name="Sanges R."/>
            <person name="Schmutz J."/>
            <person name="Toseland A."/>
            <person name="Valas R."/>
            <person name="Veluchamy A."/>
            <person name="Ward B.J."/>
            <person name="Allen A."/>
            <person name="Barry K."/>
            <person name="Falciatore A."/>
            <person name="Ferrante M."/>
            <person name="Fortunato A.E."/>
            <person name="Gloeckner G."/>
            <person name="Gruber A."/>
            <person name="Hipkin R."/>
            <person name="Janech M."/>
            <person name="Kroth P."/>
            <person name="Leese F."/>
            <person name="Lindquist E."/>
            <person name="Lyon B.R."/>
            <person name="Martin J."/>
            <person name="Mayer C."/>
            <person name="Parker M."/>
            <person name="Quesneville H."/>
            <person name="Raymond J."/>
            <person name="Uhlig C."/>
            <person name="Valentin K.U."/>
            <person name="Worden A.Z."/>
            <person name="Armbrust E.V."/>
            <person name="Bowler C."/>
            <person name="Green B."/>
            <person name="Moulton V."/>
            <person name="Van Oosterhout C."/>
            <person name="Grigoriev I."/>
        </authorList>
    </citation>
    <scope>NUCLEOTIDE SEQUENCE [LARGE SCALE GENOMIC DNA]</scope>
    <source>
        <strain evidence="3 4">CCMP1102</strain>
    </source>
</reference>
<evidence type="ECO:0000256" key="2">
    <source>
        <dbReference type="SAM" id="MobiDB-lite"/>
    </source>
</evidence>
<dbReference type="InParanoid" id="A0A1E7FCF6"/>
<feature type="region of interest" description="Disordered" evidence="2">
    <location>
        <begin position="167"/>
        <end position="209"/>
    </location>
</feature>
<evidence type="ECO:0000313" key="4">
    <source>
        <dbReference type="Proteomes" id="UP000095751"/>
    </source>
</evidence>
<dbReference type="PANTHER" id="PTHR21660:SF1">
    <property type="entry name" value="ACYL-COENZYME A THIOESTERASE 13"/>
    <property type="match status" value="1"/>
</dbReference>
<dbReference type="GO" id="GO:0047617">
    <property type="term" value="F:fatty acyl-CoA hydrolase activity"/>
    <property type="evidence" value="ECO:0007669"/>
    <property type="project" value="InterPro"/>
</dbReference>
<organism evidence="3 4">
    <name type="scientific">Fragilariopsis cylindrus CCMP1102</name>
    <dbReference type="NCBI Taxonomy" id="635003"/>
    <lineage>
        <taxon>Eukaryota</taxon>
        <taxon>Sar</taxon>
        <taxon>Stramenopiles</taxon>
        <taxon>Ochrophyta</taxon>
        <taxon>Bacillariophyta</taxon>
        <taxon>Bacillariophyceae</taxon>
        <taxon>Bacillariophycidae</taxon>
        <taxon>Bacillariales</taxon>
        <taxon>Bacillariaceae</taxon>
        <taxon>Fragilariopsis</taxon>
    </lineage>
</organism>
<protein>
    <submittedName>
        <fullName evidence="3">Uncharacterized protein</fullName>
    </submittedName>
</protein>
<keyword evidence="4" id="KW-1185">Reference proteome</keyword>
<dbReference type="KEGG" id="fcy:FRACYDRAFT_240543"/>
<sequence length="492" mass="55686">MKRSIPVAKASYVTKKSENGVIRSLMDFLRLQSRLEAKNGKPTYAHFLGLSASPVIMNNDGVFDDDNDPSFVQENQFSFLEKSNTDEQKKEPPSLVFRYRFPSNDRLRYLFEDPHYYEDEQSRAGIRSQQQQQQHLRYRHRRHNLSTYMSIMDEVTTFGLISATPQHPRPGVSVTMQSQWGPQKVGSSSSSSSVETATDNDNDDNDASSSMILGEEVDIVTTITKMGRNLGFVRAEVRDPSTGGVICFFDQVKYLPPGWFFSIILTPIGRWFIDNIYLRYNNNNVHHKRSVIAPTQNSNNDHSNDDNNNGNDYSGITDSFHITSDTTASFRFGPQHTNGFGGLHGGFQAILMERLGQAVARNEFLQLFNTTSNSSSSSTTTDDPSGDDVINYHNNNVGVDLDVECERMQVSYQSSASTRRLELCAYVIDPPRLDRPSITLRIEILRHSKQPRDNSNHRKAVVVSEGILTFVEKTSYSKTLKNKQCINTEQDR</sequence>
<evidence type="ECO:0000256" key="1">
    <source>
        <dbReference type="ARBA" id="ARBA00022801"/>
    </source>
</evidence>
<dbReference type="PANTHER" id="PTHR21660">
    <property type="entry name" value="THIOESTERASE SUPERFAMILY MEMBER-RELATED"/>
    <property type="match status" value="1"/>
</dbReference>
<gene>
    <name evidence="3" type="ORF">FRACYDRAFT_240543</name>
</gene>
<feature type="region of interest" description="Disordered" evidence="2">
    <location>
        <begin position="294"/>
        <end position="317"/>
    </location>
</feature>
<dbReference type="Gene3D" id="3.10.129.10">
    <property type="entry name" value="Hotdog Thioesterase"/>
    <property type="match status" value="2"/>
</dbReference>
<feature type="compositionally biased region" description="Low complexity" evidence="2">
    <location>
        <begin position="297"/>
        <end position="312"/>
    </location>
</feature>
<accession>A0A1E7FCF6</accession>
<dbReference type="EMBL" id="KV784359">
    <property type="protein sequence ID" value="OEU15847.1"/>
    <property type="molecule type" value="Genomic_DNA"/>
</dbReference>
<proteinExistence type="predicted"/>
<name>A0A1E7FCF6_9STRA</name>
<evidence type="ECO:0000313" key="3">
    <source>
        <dbReference type="EMBL" id="OEU15847.1"/>
    </source>
</evidence>
<dbReference type="InterPro" id="IPR039298">
    <property type="entry name" value="ACOT13"/>
</dbReference>
<dbReference type="AlphaFoldDB" id="A0A1E7FCF6"/>
<dbReference type="Proteomes" id="UP000095751">
    <property type="component" value="Unassembled WGS sequence"/>
</dbReference>